<feature type="transmembrane region" description="Helical" evidence="1">
    <location>
        <begin position="110"/>
        <end position="131"/>
    </location>
</feature>
<dbReference type="InterPro" id="IPR011008">
    <property type="entry name" value="Dimeric_a/b-barrel"/>
</dbReference>
<dbReference type="InterPro" id="IPR007138">
    <property type="entry name" value="ABM_dom"/>
</dbReference>
<dbReference type="PANTHER" id="PTHR40057:SF1">
    <property type="entry name" value="SLR1162 PROTEIN"/>
    <property type="match status" value="1"/>
</dbReference>
<keyword evidence="1" id="KW-0472">Membrane</keyword>
<reference evidence="3 4" key="1">
    <citation type="journal article" date="2019" name="Int. J. Syst. Evol. Microbiol.">
        <title>The Global Catalogue of Microorganisms (GCM) 10K type strain sequencing project: providing services to taxonomists for standard genome sequencing and annotation.</title>
        <authorList>
            <consortium name="The Broad Institute Genomics Platform"/>
            <consortium name="The Broad Institute Genome Sequencing Center for Infectious Disease"/>
            <person name="Wu L."/>
            <person name="Ma J."/>
        </authorList>
    </citation>
    <scope>NUCLEOTIDE SEQUENCE [LARGE SCALE GENOMIC DNA]</scope>
    <source>
        <strain evidence="3 4">JCM 14304</strain>
    </source>
</reference>
<dbReference type="PANTHER" id="PTHR40057">
    <property type="entry name" value="SLR1162 PROTEIN"/>
    <property type="match status" value="1"/>
</dbReference>
<gene>
    <name evidence="3" type="ORF">GCM10009742_46620</name>
</gene>
<dbReference type="SUPFAM" id="SSF54909">
    <property type="entry name" value="Dimeric alpha+beta barrel"/>
    <property type="match status" value="1"/>
</dbReference>
<organism evidence="3 4">
    <name type="scientific">Kribbella karoonensis</name>
    <dbReference type="NCBI Taxonomy" id="324851"/>
    <lineage>
        <taxon>Bacteria</taxon>
        <taxon>Bacillati</taxon>
        <taxon>Actinomycetota</taxon>
        <taxon>Actinomycetes</taxon>
        <taxon>Propionibacteriales</taxon>
        <taxon>Kribbellaceae</taxon>
        <taxon>Kribbella</taxon>
    </lineage>
</organism>
<comment type="caution">
    <text evidence="3">The sequence shown here is derived from an EMBL/GenBank/DDBJ whole genome shotgun (WGS) entry which is preliminary data.</text>
</comment>
<keyword evidence="1" id="KW-0812">Transmembrane</keyword>
<dbReference type="RefSeq" id="WP_344194746.1">
    <property type="nucleotide sequence ID" value="NZ_BAAAND010000008.1"/>
</dbReference>
<accession>A0ABN2E4T2</accession>
<dbReference type="Pfam" id="PF03992">
    <property type="entry name" value="ABM"/>
    <property type="match status" value="1"/>
</dbReference>
<evidence type="ECO:0000259" key="2">
    <source>
        <dbReference type="Pfam" id="PF03992"/>
    </source>
</evidence>
<proteinExistence type="predicted"/>
<evidence type="ECO:0000256" key="1">
    <source>
        <dbReference type="SAM" id="Phobius"/>
    </source>
</evidence>
<name>A0ABN2E4T2_9ACTN</name>
<dbReference type="Proteomes" id="UP001500190">
    <property type="component" value="Unassembled WGS sequence"/>
</dbReference>
<dbReference type="EMBL" id="BAAAND010000008">
    <property type="protein sequence ID" value="GAA1594619.1"/>
    <property type="molecule type" value="Genomic_DNA"/>
</dbReference>
<sequence length="185" mass="21116">MDRGVTVVVTRVVRPGREDEFDRWVAEFEAAVRKREGHLASVRLRDDQGLNHLVHLFDDQEHLAAWERSAQRDLLIAYGNELSDVRRTTADGLHSWFTVTGTTRRWKSFVLTWLAVYPILLVLSSFIKWAAPGLPQPALLAISSCTLTALLTWVVLPWVGRRARPWLFRPARPEAREPAGLGSRR</sequence>
<feature type="transmembrane region" description="Helical" evidence="1">
    <location>
        <begin position="137"/>
        <end position="159"/>
    </location>
</feature>
<dbReference type="Gene3D" id="3.30.70.100">
    <property type="match status" value="1"/>
</dbReference>
<protein>
    <recommendedName>
        <fullName evidence="2">ABM domain-containing protein</fullName>
    </recommendedName>
</protein>
<evidence type="ECO:0000313" key="4">
    <source>
        <dbReference type="Proteomes" id="UP001500190"/>
    </source>
</evidence>
<feature type="domain" description="ABM" evidence="2">
    <location>
        <begin position="5"/>
        <end position="71"/>
    </location>
</feature>
<evidence type="ECO:0000313" key="3">
    <source>
        <dbReference type="EMBL" id="GAA1594619.1"/>
    </source>
</evidence>
<keyword evidence="4" id="KW-1185">Reference proteome</keyword>
<keyword evidence="1" id="KW-1133">Transmembrane helix</keyword>
<dbReference type="InterPro" id="IPR038762">
    <property type="entry name" value="ABM_predict"/>
</dbReference>